<name>A0ABY2HBR4_9HYPO</name>
<dbReference type="InterPro" id="IPR001810">
    <property type="entry name" value="F-box_dom"/>
</dbReference>
<evidence type="ECO:0000313" key="3">
    <source>
        <dbReference type="EMBL" id="TFB05419.1"/>
    </source>
</evidence>
<organism evidence="3 4">
    <name type="scientific">Trichoderma ghanense</name>
    <dbReference type="NCBI Taxonomy" id="65468"/>
    <lineage>
        <taxon>Eukaryota</taxon>
        <taxon>Fungi</taxon>
        <taxon>Dikarya</taxon>
        <taxon>Ascomycota</taxon>
        <taxon>Pezizomycotina</taxon>
        <taxon>Sordariomycetes</taxon>
        <taxon>Hypocreomycetidae</taxon>
        <taxon>Hypocreales</taxon>
        <taxon>Hypocreaceae</taxon>
        <taxon>Trichoderma</taxon>
    </lineage>
</organism>
<dbReference type="InterPro" id="IPR036047">
    <property type="entry name" value="F-box-like_dom_sf"/>
</dbReference>
<keyword evidence="4" id="KW-1185">Reference proteome</keyword>
<accession>A0ABY2HBR4</accession>
<dbReference type="Pfam" id="PF00646">
    <property type="entry name" value="F-box"/>
    <property type="match status" value="1"/>
</dbReference>
<dbReference type="SMART" id="SM00256">
    <property type="entry name" value="FBOX"/>
    <property type="match status" value="1"/>
</dbReference>
<evidence type="ECO:0000256" key="1">
    <source>
        <dbReference type="SAM" id="MobiDB-lite"/>
    </source>
</evidence>
<dbReference type="Proteomes" id="UP001642720">
    <property type="component" value="Unassembled WGS sequence"/>
</dbReference>
<feature type="compositionally biased region" description="Low complexity" evidence="1">
    <location>
        <begin position="106"/>
        <end position="139"/>
    </location>
</feature>
<evidence type="ECO:0000313" key="4">
    <source>
        <dbReference type="Proteomes" id="UP001642720"/>
    </source>
</evidence>
<protein>
    <recommendedName>
        <fullName evidence="2">F-box domain-containing protein</fullName>
    </recommendedName>
</protein>
<dbReference type="PROSITE" id="PS50181">
    <property type="entry name" value="FBOX"/>
    <property type="match status" value="1"/>
</dbReference>
<dbReference type="EMBL" id="PPTA01000003">
    <property type="protein sequence ID" value="TFB05419.1"/>
    <property type="molecule type" value="Genomic_DNA"/>
</dbReference>
<proteinExistence type="predicted"/>
<dbReference type="CDD" id="cd09917">
    <property type="entry name" value="F-box_SF"/>
    <property type="match status" value="1"/>
</dbReference>
<reference evidence="3 4" key="1">
    <citation type="submission" date="2018-01" db="EMBL/GenBank/DDBJ databases">
        <title>Genome characterization of the sugarcane-associated fungus Trichoderma ghanense CCMA-1212 and their application in lignocelulose bioconversion.</title>
        <authorList>
            <person name="Steindorff A.S."/>
            <person name="Mendes T.D."/>
            <person name="Vilela E.S.D."/>
            <person name="Rodrigues D.S."/>
            <person name="Formighieri E.F."/>
            <person name="Melo I.S."/>
            <person name="Favaro L.C.L."/>
        </authorList>
    </citation>
    <scope>NUCLEOTIDE SEQUENCE [LARGE SCALE GENOMIC DNA]</scope>
    <source>
        <strain evidence="3 4">CCMA-1212</strain>
    </source>
</reference>
<dbReference type="GeneID" id="300574986"/>
<gene>
    <name evidence="3" type="ORF">CCMA1212_003180</name>
</gene>
<dbReference type="SUPFAM" id="SSF81383">
    <property type="entry name" value="F-box domain"/>
    <property type="match status" value="1"/>
</dbReference>
<evidence type="ECO:0000259" key="2">
    <source>
        <dbReference type="PROSITE" id="PS50181"/>
    </source>
</evidence>
<feature type="region of interest" description="Disordered" evidence="1">
    <location>
        <begin position="106"/>
        <end position="150"/>
    </location>
</feature>
<sequence>MDSLPFELITHILAHLPHTDLPSARLTCHAFNAALAKPTFSTLASFIDPAVAQRTIEHLAADLRRRPKSIWSPGCSVPRGLPVPESFLNAMRSALKGAECPCHTASYTSSAPSSSSPMARSSSISSSSSSSADSSAAWSDGEESDAGSDITMYTDGEKLTADNFGRSIGMDEVTEDVLRQALFRYALYLSYVYTGEGEAPQLWVMNSKKWAQQR</sequence>
<dbReference type="Gene3D" id="1.20.1280.50">
    <property type="match status" value="1"/>
</dbReference>
<dbReference type="RefSeq" id="XP_073561620.1">
    <property type="nucleotide sequence ID" value="XM_073700536.1"/>
</dbReference>
<feature type="domain" description="F-box" evidence="2">
    <location>
        <begin position="1"/>
        <end position="43"/>
    </location>
</feature>
<comment type="caution">
    <text evidence="3">The sequence shown here is derived from an EMBL/GenBank/DDBJ whole genome shotgun (WGS) entry which is preliminary data.</text>
</comment>